<feature type="domain" description="C2 NT-type" evidence="1">
    <location>
        <begin position="48"/>
        <end position="109"/>
    </location>
</feature>
<dbReference type="AlphaFoldDB" id="W9QT87"/>
<proteinExistence type="predicted"/>
<gene>
    <name evidence="2" type="ORF">L484_007989</name>
</gene>
<keyword evidence="3" id="KW-1185">Reference proteome</keyword>
<dbReference type="InterPro" id="IPR019448">
    <property type="entry name" value="NT-C2"/>
</dbReference>
<dbReference type="PANTHER" id="PTHR47270">
    <property type="entry name" value="PROTEIN MLP1-LIKE"/>
    <property type="match status" value="1"/>
</dbReference>
<sequence length="143" mass="16355">MFKFSGQIRSFSACLKHKSEKPQDRVEFKFKFPNFQAFQDNVNVARNTEECLFKLVVAMRSLRFGTLGEATVNLASYTDSKTCQPVQLELKKCDYGTVLQVTIQCLTLRTKLRKQDSYGHVHHVIVASTPTKSFPREDDQQSA</sequence>
<evidence type="ECO:0000313" key="2">
    <source>
        <dbReference type="EMBL" id="EXB39442.1"/>
    </source>
</evidence>
<protein>
    <recommendedName>
        <fullName evidence="1">C2 NT-type domain-containing protein</fullName>
    </recommendedName>
</protein>
<dbReference type="STRING" id="981085.W9QT87"/>
<dbReference type="PANTHER" id="PTHR47270:SF13">
    <property type="entry name" value="HEAVY CHAIN-LIKE PROTEIN, PUTATIVE-RELATED"/>
    <property type="match status" value="1"/>
</dbReference>
<dbReference type="Proteomes" id="UP000030645">
    <property type="component" value="Unassembled WGS sequence"/>
</dbReference>
<organism evidence="2 3">
    <name type="scientific">Morus notabilis</name>
    <dbReference type="NCBI Taxonomy" id="981085"/>
    <lineage>
        <taxon>Eukaryota</taxon>
        <taxon>Viridiplantae</taxon>
        <taxon>Streptophyta</taxon>
        <taxon>Embryophyta</taxon>
        <taxon>Tracheophyta</taxon>
        <taxon>Spermatophyta</taxon>
        <taxon>Magnoliopsida</taxon>
        <taxon>eudicotyledons</taxon>
        <taxon>Gunneridae</taxon>
        <taxon>Pentapetalae</taxon>
        <taxon>rosids</taxon>
        <taxon>fabids</taxon>
        <taxon>Rosales</taxon>
        <taxon>Moraceae</taxon>
        <taxon>Moreae</taxon>
        <taxon>Morus</taxon>
    </lineage>
</organism>
<dbReference type="EMBL" id="KE343722">
    <property type="protein sequence ID" value="EXB39442.1"/>
    <property type="molecule type" value="Genomic_DNA"/>
</dbReference>
<accession>W9QT87</accession>
<evidence type="ECO:0000313" key="3">
    <source>
        <dbReference type="Proteomes" id="UP000030645"/>
    </source>
</evidence>
<reference evidence="3" key="1">
    <citation type="submission" date="2013-01" db="EMBL/GenBank/DDBJ databases">
        <title>Draft Genome Sequence of a Mulberry Tree, Morus notabilis C.K. Schneid.</title>
        <authorList>
            <person name="He N."/>
            <person name="Zhao S."/>
        </authorList>
    </citation>
    <scope>NUCLEOTIDE SEQUENCE</scope>
</reference>
<evidence type="ECO:0000259" key="1">
    <source>
        <dbReference type="Pfam" id="PF10358"/>
    </source>
</evidence>
<dbReference type="Pfam" id="PF10358">
    <property type="entry name" value="NT-C2"/>
    <property type="match status" value="1"/>
</dbReference>
<name>W9QT87_9ROSA</name>